<dbReference type="SUPFAM" id="SSF56601">
    <property type="entry name" value="beta-lactamase/transpeptidase-like"/>
    <property type="match status" value="1"/>
</dbReference>
<dbReference type="GO" id="GO:0009252">
    <property type="term" value="P:peptidoglycan biosynthetic process"/>
    <property type="evidence" value="ECO:0007669"/>
    <property type="project" value="UniProtKB-KW"/>
</dbReference>
<evidence type="ECO:0000256" key="11">
    <source>
        <dbReference type="ARBA" id="ARBA00022984"/>
    </source>
</evidence>
<dbReference type="PANTHER" id="PTHR32282">
    <property type="entry name" value="BINDING PROTEIN TRANSPEPTIDASE, PUTATIVE-RELATED"/>
    <property type="match status" value="1"/>
</dbReference>
<dbReference type="GO" id="GO:0071555">
    <property type="term" value="P:cell wall organization"/>
    <property type="evidence" value="ECO:0007669"/>
    <property type="project" value="UniProtKB-KW"/>
</dbReference>
<evidence type="ECO:0000256" key="9">
    <source>
        <dbReference type="ARBA" id="ARBA00022801"/>
    </source>
</evidence>
<evidence type="ECO:0000256" key="14">
    <source>
        <dbReference type="ARBA" id="ARBA00023268"/>
    </source>
</evidence>
<keyword evidence="22" id="KW-1185">Reference proteome</keyword>
<evidence type="ECO:0000256" key="6">
    <source>
        <dbReference type="ARBA" id="ARBA00022676"/>
    </source>
</evidence>
<dbReference type="GO" id="GO:0030288">
    <property type="term" value="C:outer membrane-bounded periplasmic space"/>
    <property type="evidence" value="ECO:0007669"/>
    <property type="project" value="TreeGrafter"/>
</dbReference>
<evidence type="ECO:0000313" key="21">
    <source>
        <dbReference type="EMBL" id="RSU03325.1"/>
    </source>
</evidence>
<dbReference type="EMBL" id="NGJY01000002">
    <property type="protein sequence ID" value="RSU03325.1"/>
    <property type="molecule type" value="Genomic_DNA"/>
</dbReference>
<keyword evidence="10" id="KW-0133">Cell shape</keyword>
<dbReference type="InterPro" id="IPR012338">
    <property type="entry name" value="Beta-lactam/transpept-like"/>
</dbReference>
<dbReference type="Gene3D" id="3.40.710.10">
    <property type="entry name" value="DD-peptidase/beta-lactamase superfamily"/>
    <property type="match status" value="1"/>
</dbReference>
<feature type="transmembrane region" description="Helical" evidence="18">
    <location>
        <begin position="44"/>
        <end position="64"/>
    </location>
</feature>
<dbReference type="GO" id="GO:0006508">
    <property type="term" value="P:proteolysis"/>
    <property type="evidence" value="ECO:0007669"/>
    <property type="project" value="UniProtKB-KW"/>
</dbReference>
<dbReference type="PANTHER" id="PTHR32282:SF32">
    <property type="entry name" value="PENICILLIN-BINDING PROTEIN 2A"/>
    <property type="match status" value="1"/>
</dbReference>
<dbReference type="InterPro" id="IPR001264">
    <property type="entry name" value="Glyco_trans_51"/>
</dbReference>
<dbReference type="Pfam" id="PF00905">
    <property type="entry name" value="Transpeptidase"/>
    <property type="match status" value="1"/>
</dbReference>
<evidence type="ECO:0000256" key="8">
    <source>
        <dbReference type="ARBA" id="ARBA00022692"/>
    </source>
</evidence>
<dbReference type="FunFam" id="1.10.3810.10:FF:000001">
    <property type="entry name" value="Penicillin-binding protein 1A"/>
    <property type="match status" value="1"/>
</dbReference>
<evidence type="ECO:0000256" key="18">
    <source>
        <dbReference type="SAM" id="Phobius"/>
    </source>
</evidence>
<organism evidence="21 22">
    <name type="scientific">Vagococcus fessus</name>
    <dbReference type="NCBI Taxonomy" id="120370"/>
    <lineage>
        <taxon>Bacteria</taxon>
        <taxon>Bacillati</taxon>
        <taxon>Bacillota</taxon>
        <taxon>Bacilli</taxon>
        <taxon>Lactobacillales</taxon>
        <taxon>Enterococcaceae</taxon>
        <taxon>Vagococcus</taxon>
    </lineage>
</organism>
<feature type="domain" description="Penicillin-binding protein transpeptidase" evidence="19">
    <location>
        <begin position="359"/>
        <end position="600"/>
    </location>
</feature>
<keyword evidence="8 18" id="KW-0812">Transmembrane</keyword>
<gene>
    <name evidence="21" type="ORF">CBF31_06310</name>
</gene>
<evidence type="ECO:0000256" key="1">
    <source>
        <dbReference type="ARBA" id="ARBA00007090"/>
    </source>
</evidence>
<evidence type="ECO:0000256" key="12">
    <source>
        <dbReference type="ARBA" id="ARBA00022989"/>
    </source>
</evidence>
<proteinExistence type="inferred from homology"/>
<dbReference type="GO" id="GO:0009002">
    <property type="term" value="F:serine-type D-Ala-D-Ala carboxypeptidase activity"/>
    <property type="evidence" value="ECO:0007669"/>
    <property type="project" value="UniProtKB-EC"/>
</dbReference>
<evidence type="ECO:0000259" key="20">
    <source>
        <dbReference type="Pfam" id="PF00912"/>
    </source>
</evidence>
<dbReference type="OrthoDB" id="9766909at2"/>
<dbReference type="GO" id="GO:0008955">
    <property type="term" value="F:peptidoglycan glycosyltransferase activity"/>
    <property type="evidence" value="ECO:0007669"/>
    <property type="project" value="UniProtKB-EC"/>
</dbReference>
<dbReference type="GO" id="GO:0008360">
    <property type="term" value="P:regulation of cell shape"/>
    <property type="evidence" value="ECO:0007669"/>
    <property type="project" value="UniProtKB-KW"/>
</dbReference>
<keyword evidence="11" id="KW-0573">Peptidoglycan synthesis</keyword>
<dbReference type="InterPro" id="IPR023346">
    <property type="entry name" value="Lysozyme-like_dom_sf"/>
</dbReference>
<name>A0A430A886_9ENTE</name>
<reference evidence="21 22" key="1">
    <citation type="submission" date="2017-05" db="EMBL/GenBank/DDBJ databases">
        <title>Vagococcus spp. assemblies.</title>
        <authorList>
            <person name="Gulvik C.A."/>
        </authorList>
    </citation>
    <scope>NUCLEOTIDE SEQUENCE [LARGE SCALE GENOMIC DNA]</scope>
    <source>
        <strain evidence="21 22">CCUG 41755</strain>
    </source>
</reference>
<dbReference type="GO" id="GO:0008658">
    <property type="term" value="F:penicillin binding"/>
    <property type="evidence" value="ECO:0007669"/>
    <property type="project" value="InterPro"/>
</dbReference>
<feature type="domain" description="Glycosyl transferase family 51" evidence="20">
    <location>
        <begin position="94"/>
        <end position="261"/>
    </location>
</feature>
<keyword evidence="4" id="KW-0121">Carboxypeptidase</keyword>
<evidence type="ECO:0000256" key="2">
    <source>
        <dbReference type="ARBA" id="ARBA00007739"/>
    </source>
</evidence>
<dbReference type="InterPro" id="IPR001460">
    <property type="entry name" value="PCN-bd_Tpept"/>
</dbReference>
<comment type="catalytic activity">
    <reaction evidence="17">
        <text>[GlcNAc-(1-&gt;4)-Mur2Ac(oyl-L-Ala-gamma-D-Glu-L-Lys-D-Ala-D-Ala)](n)-di-trans,octa-cis-undecaprenyl diphosphate + beta-D-GlcNAc-(1-&gt;4)-Mur2Ac(oyl-L-Ala-gamma-D-Glu-L-Lys-D-Ala-D-Ala)-di-trans,octa-cis-undecaprenyl diphosphate = [GlcNAc-(1-&gt;4)-Mur2Ac(oyl-L-Ala-gamma-D-Glu-L-Lys-D-Ala-D-Ala)](n+1)-di-trans,octa-cis-undecaprenyl diphosphate + di-trans,octa-cis-undecaprenyl diphosphate + H(+)</text>
        <dbReference type="Rhea" id="RHEA:23708"/>
        <dbReference type="Rhea" id="RHEA-COMP:9602"/>
        <dbReference type="Rhea" id="RHEA-COMP:9603"/>
        <dbReference type="ChEBI" id="CHEBI:15378"/>
        <dbReference type="ChEBI" id="CHEBI:58405"/>
        <dbReference type="ChEBI" id="CHEBI:60033"/>
        <dbReference type="ChEBI" id="CHEBI:78435"/>
        <dbReference type="EC" id="2.4.99.28"/>
    </reaction>
</comment>
<comment type="similarity">
    <text evidence="1">In the C-terminal section; belongs to the transpeptidase family.</text>
</comment>
<dbReference type="SUPFAM" id="SSF53955">
    <property type="entry name" value="Lysozyme-like"/>
    <property type="match status" value="1"/>
</dbReference>
<keyword evidence="6" id="KW-0328">Glycosyltransferase</keyword>
<evidence type="ECO:0000256" key="4">
    <source>
        <dbReference type="ARBA" id="ARBA00022645"/>
    </source>
</evidence>
<evidence type="ECO:0000256" key="16">
    <source>
        <dbReference type="ARBA" id="ARBA00034000"/>
    </source>
</evidence>
<dbReference type="Gene3D" id="1.10.3810.10">
    <property type="entry name" value="Biosynthetic peptidoglycan transglycosylase-like"/>
    <property type="match status" value="1"/>
</dbReference>
<keyword evidence="5" id="KW-0645">Protease</keyword>
<dbReference type="Proteomes" id="UP000287101">
    <property type="component" value="Unassembled WGS sequence"/>
</dbReference>
<keyword evidence="9" id="KW-0378">Hydrolase</keyword>
<evidence type="ECO:0000256" key="13">
    <source>
        <dbReference type="ARBA" id="ARBA00023136"/>
    </source>
</evidence>
<dbReference type="AlphaFoldDB" id="A0A430A886"/>
<sequence>MDFQKIKSIVGTKIKTFWAWLKPHLQTFHQFRKRIWKKYQINKILILIVLLISLGTSIYMFYLAKSANVETLKASLAQVTTFYDKNDEEAGNGYGQKGTFVDLKEISPNITNALLSTEDKRFYEHKGFDVRGIARAAVGIVTSGRVTGGGSTLTQQLAKNAYLTLDQTLNRKAKELFLAIEIEKNYSKDEILEMYLNHAYFANNVWGVEDASHKYFGKSAKEVTIDEAAVLVGMLKGPSLYNPIDNHENAVNRRDTVLELMVANGKLDRETADKLEADELYITDDYWDTKKGYQYMDYFDAVVNEASKKYKIKDDELLTKGYKIYTTLDQQSQVDMDETFKRDELFPPDASDGEKVQGASIAINPKTGGVEAVIGGRGERTSRGLNRATQSSLSPGSTMKPLAVYTTALENGYKPTDMLQDKKLDFYDVENYDRVFRDEVTMYQAVIQSLNAPAVWLFDKVGMDNGMNKVEKFGIDLDKKDRYPGLVLGGMTKGTTPMKMASAYTVFANNGKRKEPHFIRKIVDATGAVIVDNEEAKSKQVTTPEVSKKMTSMLMGVFSEGTGAPAKPDGYVMAGKTGTTESVNVDEQSKDQWIIGYTPDVVIATWIGFDESSDIHYLEGSSTQGISPIFKDQANRILSHSPGTSFDVENENDGSINVKEAKEQASKIGSQVKDGLSKFGSKVKEGADYWGDQIGDGMRSVKDSLGALWGKVSQ</sequence>
<evidence type="ECO:0000313" key="22">
    <source>
        <dbReference type="Proteomes" id="UP000287101"/>
    </source>
</evidence>
<comment type="catalytic activity">
    <reaction evidence="16">
        <text>Preferential cleavage: (Ac)2-L-Lys-D-Ala-|-D-Ala. Also transpeptidation of peptidyl-alanyl moieties that are N-acyl substituents of D-alanine.</text>
        <dbReference type="EC" id="3.4.16.4"/>
    </reaction>
</comment>
<keyword evidence="12 18" id="KW-1133">Transmembrane helix</keyword>
<evidence type="ECO:0000259" key="19">
    <source>
        <dbReference type="Pfam" id="PF00905"/>
    </source>
</evidence>
<keyword evidence="13 18" id="KW-0472">Membrane</keyword>
<evidence type="ECO:0000256" key="15">
    <source>
        <dbReference type="ARBA" id="ARBA00023316"/>
    </source>
</evidence>
<evidence type="ECO:0000256" key="10">
    <source>
        <dbReference type="ARBA" id="ARBA00022960"/>
    </source>
</evidence>
<dbReference type="InterPro" id="IPR050396">
    <property type="entry name" value="Glycosyltr_51/Transpeptidase"/>
</dbReference>
<evidence type="ECO:0000256" key="5">
    <source>
        <dbReference type="ARBA" id="ARBA00022670"/>
    </source>
</evidence>
<dbReference type="Pfam" id="PF00912">
    <property type="entry name" value="Transgly"/>
    <property type="match status" value="1"/>
</dbReference>
<accession>A0A430A886</accession>
<comment type="caution">
    <text evidence="21">The sequence shown here is derived from an EMBL/GenBank/DDBJ whole genome shotgun (WGS) entry which is preliminary data.</text>
</comment>
<protein>
    <submittedName>
        <fullName evidence="21">Penicillin-binding protein</fullName>
    </submittedName>
</protein>
<keyword evidence="3" id="KW-1003">Cell membrane</keyword>
<comment type="similarity">
    <text evidence="2">In the N-terminal section; belongs to the glycosyltransferase 51 family.</text>
</comment>
<keyword evidence="14" id="KW-0511">Multifunctional enzyme</keyword>
<dbReference type="InterPro" id="IPR036950">
    <property type="entry name" value="PBP_transglycosylase"/>
</dbReference>
<keyword evidence="7" id="KW-0808">Transferase</keyword>
<dbReference type="NCBIfam" id="TIGR02074">
    <property type="entry name" value="PBP_1a_fam"/>
    <property type="match status" value="1"/>
</dbReference>
<evidence type="ECO:0000256" key="3">
    <source>
        <dbReference type="ARBA" id="ARBA00022475"/>
    </source>
</evidence>
<evidence type="ECO:0000256" key="7">
    <source>
        <dbReference type="ARBA" id="ARBA00022679"/>
    </source>
</evidence>
<dbReference type="RefSeq" id="WP_126831535.1">
    <property type="nucleotide sequence ID" value="NZ_CBCRYB010000001.1"/>
</dbReference>
<evidence type="ECO:0000256" key="17">
    <source>
        <dbReference type="ARBA" id="ARBA00049902"/>
    </source>
</evidence>
<keyword evidence="15" id="KW-0961">Cell wall biogenesis/degradation</keyword>